<dbReference type="PANTHER" id="PTHR19338:SF56">
    <property type="entry name" value="DISEASE RESISTANCE PROTEIN RPM1"/>
    <property type="match status" value="1"/>
</dbReference>
<feature type="non-terminal residue" evidence="2">
    <location>
        <position position="411"/>
    </location>
</feature>
<evidence type="ECO:0000313" key="2">
    <source>
        <dbReference type="EMBL" id="TVT97032.1"/>
    </source>
</evidence>
<keyword evidence="3" id="KW-1185">Reference proteome</keyword>
<protein>
    <recommendedName>
        <fullName evidence="1">NB-ARC domain-containing protein</fullName>
    </recommendedName>
</protein>
<feature type="domain" description="NB-ARC" evidence="1">
    <location>
        <begin position="17"/>
        <end position="197"/>
    </location>
</feature>
<comment type="caution">
    <text evidence="2">The sequence shown here is derived from an EMBL/GenBank/DDBJ whole genome shotgun (WGS) entry which is preliminary data.</text>
</comment>
<dbReference type="InterPro" id="IPR002182">
    <property type="entry name" value="NB-ARC"/>
</dbReference>
<evidence type="ECO:0000313" key="3">
    <source>
        <dbReference type="Proteomes" id="UP000324897"/>
    </source>
</evidence>
<dbReference type="Proteomes" id="UP000324897">
    <property type="component" value="Unassembled WGS sequence"/>
</dbReference>
<dbReference type="PANTHER" id="PTHR19338">
    <property type="entry name" value="TRANSLOCASE OF INNER MITOCHONDRIAL MEMBRANE 13 HOMOLOG"/>
    <property type="match status" value="1"/>
</dbReference>
<dbReference type="EMBL" id="RWGY01001096">
    <property type="protein sequence ID" value="TVT97032.1"/>
    <property type="molecule type" value="Genomic_DNA"/>
</dbReference>
<dbReference type="InterPro" id="IPR027417">
    <property type="entry name" value="P-loop_NTPase"/>
</dbReference>
<reference evidence="2 3" key="1">
    <citation type="journal article" date="2019" name="Sci. Rep.">
        <title>A high-quality genome of Eragrostis curvula grass provides insights into Poaceae evolution and supports new strategies to enhance forage quality.</title>
        <authorList>
            <person name="Carballo J."/>
            <person name="Santos B.A.C.M."/>
            <person name="Zappacosta D."/>
            <person name="Garbus I."/>
            <person name="Selva J.P."/>
            <person name="Gallo C.A."/>
            <person name="Diaz A."/>
            <person name="Albertini E."/>
            <person name="Caccamo M."/>
            <person name="Echenique V."/>
        </authorList>
    </citation>
    <scope>NUCLEOTIDE SEQUENCE [LARGE SCALE GENOMIC DNA]</scope>
    <source>
        <strain evidence="3">cv. Victoria</strain>
        <tissue evidence="2">Leaf</tissue>
    </source>
</reference>
<dbReference type="PRINTS" id="PR00364">
    <property type="entry name" value="DISEASERSIST"/>
</dbReference>
<evidence type="ECO:0000259" key="1">
    <source>
        <dbReference type="Pfam" id="PF00931"/>
    </source>
</evidence>
<dbReference type="SUPFAM" id="SSF52540">
    <property type="entry name" value="P-loop containing nucleoside triphosphate hydrolases"/>
    <property type="match status" value="2"/>
</dbReference>
<name>A0A5J9SDU5_9POAL</name>
<feature type="non-terminal residue" evidence="2">
    <location>
        <position position="1"/>
    </location>
</feature>
<dbReference type="Gramene" id="TVT97032">
    <property type="protein sequence ID" value="TVT97032"/>
    <property type="gene ID" value="EJB05_57742"/>
</dbReference>
<gene>
    <name evidence="2" type="ORF">EJB05_57742</name>
</gene>
<dbReference type="OrthoDB" id="643085at2759"/>
<dbReference type="Pfam" id="PF00931">
    <property type="entry name" value="NB-ARC"/>
    <property type="match status" value="2"/>
</dbReference>
<dbReference type="AlphaFoldDB" id="A0A5J9SDU5"/>
<dbReference type="Gene3D" id="3.40.50.300">
    <property type="entry name" value="P-loop containing nucleotide triphosphate hydrolases"/>
    <property type="match status" value="2"/>
</dbReference>
<organism evidence="2 3">
    <name type="scientific">Eragrostis curvula</name>
    <name type="common">weeping love grass</name>
    <dbReference type="NCBI Taxonomy" id="38414"/>
    <lineage>
        <taxon>Eukaryota</taxon>
        <taxon>Viridiplantae</taxon>
        <taxon>Streptophyta</taxon>
        <taxon>Embryophyta</taxon>
        <taxon>Tracheophyta</taxon>
        <taxon>Spermatophyta</taxon>
        <taxon>Magnoliopsida</taxon>
        <taxon>Liliopsida</taxon>
        <taxon>Poales</taxon>
        <taxon>Poaceae</taxon>
        <taxon>PACMAD clade</taxon>
        <taxon>Chloridoideae</taxon>
        <taxon>Eragrostideae</taxon>
        <taxon>Eragrostidinae</taxon>
        <taxon>Eragrostis</taxon>
    </lineage>
</organism>
<feature type="domain" description="NB-ARC" evidence="1">
    <location>
        <begin position="281"/>
        <end position="410"/>
    </location>
</feature>
<dbReference type="GO" id="GO:0043531">
    <property type="term" value="F:ADP binding"/>
    <property type="evidence" value="ECO:0007669"/>
    <property type="project" value="InterPro"/>
</dbReference>
<sequence length="411" mass="46171">MEQDKPKVDLGRLVLSDVVDLQVVAVWGTSGDLGKTFEICKVFDVPDVKSKFGCRAWVRLMHQFDSNEFLQSLVRQFCMNFSQDKEVSLAQEGKTVGTNVLLKMEKMGKRELVHEYDAQVSSNRYLIVVDGISKIDEWHCIKSYFPDKKNGSRIVVTTQQVDIASLCPEQPYQVSELRHLSSDQVLYLFHNKVEKAEMGYGMPISKSAPVTTTDPSSSAVTSSEIQEEGSDNLMLLMVEISFTPHQQLQGRFIAARQSSQMVVGRSTEKQKVIDLVGRPTDSHHAKVISVWGMGGIGKTTLLRSVYRSQQLSGWKRAWATVLRPFNRDTLLRNLALQLIEEGPTGAGEKKNIATMRSLELASELSILFGKQNCLIVLDDLSSIDEWNSMKDILAKSRRIIATAREKFVAKH</sequence>
<accession>A0A5J9SDU5</accession>
<proteinExistence type="predicted"/>